<dbReference type="PROSITE" id="PS50267">
    <property type="entry name" value="NA_NEUROTRAN_SYMP_3"/>
    <property type="match status" value="1"/>
</dbReference>
<evidence type="ECO:0000256" key="2">
    <source>
        <dbReference type="ARBA" id="ARBA00022448"/>
    </source>
</evidence>
<feature type="transmembrane region" description="Helical" evidence="6">
    <location>
        <begin position="364"/>
        <end position="388"/>
    </location>
</feature>
<organism evidence="7 9">
    <name type="scientific">Janibacter hoylei PVAS-1</name>
    <dbReference type="NCBI Taxonomy" id="1210046"/>
    <lineage>
        <taxon>Bacteria</taxon>
        <taxon>Bacillati</taxon>
        <taxon>Actinomycetota</taxon>
        <taxon>Actinomycetes</taxon>
        <taxon>Micrococcales</taxon>
        <taxon>Intrasporangiaceae</taxon>
        <taxon>Janibacter</taxon>
    </lineage>
</organism>
<feature type="transmembrane region" description="Helical" evidence="6">
    <location>
        <begin position="266"/>
        <end position="290"/>
    </location>
</feature>
<feature type="transmembrane region" description="Helical" evidence="6">
    <location>
        <begin position="157"/>
        <end position="176"/>
    </location>
</feature>
<dbReference type="RefSeq" id="WP_007927796.1">
    <property type="nucleotide sequence ID" value="NZ_ALWX01000044.1"/>
</dbReference>
<comment type="subcellular location">
    <subcellularLocation>
        <location evidence="1">Membrane</location>
        <topology evidence="1">Multi-pass membrane protein</topology>
    </subcellularLocation>
</comment>
<accession>K1DX04</accession>
<keyword evidence="2" id="KW-0813">Transport</keyword>
<evidence type="ECO:0000313" key="8">
    <source>
        <dbReference type="EMBL" id="RWU84494.1"/>
    </source>
</evidence>
<dbReference type="PANTHER" id="PTHR42948:SF1">
    <property type="entry name" value="TRANSPORTER"/>
    <property type="match status" value="1"/>
</dbReference>
<dbReference type="InterPro" id="IPR037272">
    <property type="entry name" value="SNS_sf"/>
</dbReference>
<reference evidence="7 9" key="2">
    <citation type="journal article" date="2012" name="J. Bacteriol.">
        <title>Genome Sequence of Janibacter hoylei MTCC8307, Isolated from the Stratospheric Air.</title>
        <authorList>
            <person name="Pawar S.P."/>
            <person name="Dhotre D.P."/>
            <person name="Shetty S.A."/>
            <person name="Chowdhury S.P."/>
            <person name="Chaudhari B.L."/>
            <person name="Shouche Y.S."/>
        </authorList>
    </citation>
    <scope>NUCLEOTIDE SEQUENCE [LARGE SCALE GENOMIC DNA]</scope>
    <source>
        <strain evidence="7 9">PVAS-1</strain>
    </source>
</reference>
<dbReference type="GO" id="GO:0016020">
    <property type="term" value="C:membrane"/>
    <property type="evidence" value="ECO:0007669"/>
    <property type="project" value="UniProtKB-SubCell"/>
</dbReference>
<dbReference type="AlphaFoldDB" id="K1DX04"/>
<reference evidence="8" key="3">
    <citation type="submission" date="2017-11" db="EMBL/GenBank/DDBJ databases">
        <authorList>
            <person name="Seuylemezian A."/>
            <person name="Cooper K."/>
            <person name="Vaishampayan P."/>
        </authorList>
    </citation>
    <scope>NUCLEOTIDE SEQUENCE</scope>
    <source>
        <strain evidence="8">PVAS-1</strain>
    </source>
</reference>
<keyword evidence="10" id="KW-1185">Reference proteome</keyword>
<evidence type="ECO:0000256" key="5">
    <source>
        <dbReference type="ARBA" id="ARBA00023136"/>
    </source>
</evidence>
<dbReference type="EMBL" id="PIPF01000004">
    <property type="protein sequence ID" value="RWU84494.1"/>
    <property type="molecule type" value="Genomic_DNA"/>
</dbReference>
<dbReference type="STRING" id="1210046.B277_10389"/>
<dbReference type="NCBIfam" id="NF037979">
    <property type="entry name" value="Na_transp"/>
    <property type="match status" value="1"/>
</dbReference>
<feature type="transmembrane region" description="Helical" evidence="6">
    <location>
        <begin position="228"/>
        <end position="254"/>
    </location>
</feature>
<keyword evidence="4 6" id="KW-1133">Transmembrane helix</keyword>
<evidence type="ECO:0000313" key="7">
    <source>
        <dbReference type="EMBL" id="EKA60909.1"/>
    </source>
</evidence>
<keyword evidence="5 6" id="KW-0472">Membrane</keyword>
<feature type="transmembrane region" description="Helical" evidence="6">
    <location>
        <begin position="436"/>
        <end position="455"/>
    </location>
</feature>
<dbReference type="PRINTS" id="PR00176">
    <property type="entry name" value="NANEUSMPORT"/>
</dbReference>
<reference evidence="8 10" key="1">
    <citation type="journal article" date="2009" name="Int. J. Syst. Evol. Microbiol.">
        <title>Janibacter hoylei sp. nov., Bacillus isronensis sp. nov. and Bacillus aryabhattai sp. nov., isolated from cryotubes used for collecting air from the upper atmosphere.</title>
        <authorList>
            <person name="Shivaji S."/>
            <person name="Chaturvedi P."/>
            <person name="Begum Z."/>
            <person name="Pindi P.K."/>
            <person name="Manorama R."/>
            <person name="Padmanaban D.A."/>
            <person name="Shouche Y.S."/>
            <person name="Pawar S."/>
            <person name="Vaishampayan P."/>
            <person name="Dutt C.B."/>
            <person name="Datta G.N."/>
            <person name="Manchanda R.K."/>
            <person name="Rao U.R."/>
            <person name="Bhargava P.M."/>
            <person name="Narlikar J.V."/>
        </authorList>
    </citation>
    <scope>NUCLEOTIDE SEQUENCE [LARGE SCALE GENOMIC DNA]</scope>
    <source>
        <strain evidence="8 10">PVAS-1</strain>
    </source>
</reference>
<dbReference type="InterPro" id="IPR000175">
    <property type="entry name" value="Na/ntran_symport"/>
</dbReference>
<evidence type="ECO:0000256" key="3">
    <source>
        <dbReference type="ARBA" id="ARBA00022692"/>
    </source>
</evidence>
<proteinExistence type="predicted"/>
<sequence>MSRAPATEVKPREGFSSRKVFIFAAIGSAVGLGNIWRFPYVAYEGGGGAFLIPYLVALLLAGIPLLYLDYSIGHRFRGSAPLSLRRLGRGAEWLGWWQVLICIVIAVYYAAILAWAGKYTVLSFTKGWGEDPNSYFFGDYLSAAETPGPTFDFVPEITLTMVLFWVVTIGVLAMGVQAGIGRTAVIFIPALVVAFIALVVISLTLDGAGSGLNAFFTPDWAALKDTSVWISAVGQIFFSLSVGFGIMITYASYVGRKTDMTGSGSVVAFANSGFELLAGIGVFAALGFMAQASGQDISEVVASGIGLAFVAFPAIINEAPAGAVLGVLFFGSLVLAGITSLISILEVVIGAIRDKVGISRRTATFVVGVPMAVASIAMFSTTGGIYLLDTLDAFVNSFGILAVATVMMLVVSGVLAKLPELEGHMDRVSSIRLRGWWRWIVGALLPIVLVVMLVRELEAKIVAPYEDYPAQLLNVFGWGMAAALPIIAIVLSLVPWRRGVLLSADPDEIEAAERAEDALIVDGGDTA</sequence>
<feature type="transmembrane region" description="Helical" evidence="6">
    <location>
        <begin position="394"/>
        <end position="415"/>
    </location>
</feature>
<dbReference type="eggNOG" id="COG0733">
    <property type="taxonomic scope" value="Bacteria"/>
</dbReference>
<dbReference type="OrthoDB" id="9762833at2"/>
<protein>
    <submittedName>
        <fullName evidence="8">Sodium-dependent transporter</fullName>
    </submittedName>
    <submittedName>
        <fullName evidence="7">Sodium:neurotransmitter symporter</fullName>
    </submittedName>
</protein>
<evidence type="ECO:0000256" key="1">
    <source>
        <dbReference type="ARBA" id="ARBA00004141"/>
    </source>
</evidence>
<evidence type="ECO:0000256" key="4">
    <source>
        <dbReference type="ARBA" id="ARBA00022989"/>
    </source>
</evidence>
<evidence type="ECO:0000313" key="10">
    <source>
        <dbReference type="Proteomes" id="UP000288711"/>
    </source>
</evidence>
<dbReference type="Pfam" id="PF00209">
    <property type="entry name" value="SNF"/>
    <property type="match status" value="2"/>
</dbReference>
<dbReference type="PATRIC" id="fig|1210046.3.peg.1992"/>
<dbReference type="PANTHER" id="PTHR42948">
    <property type="entry name" value="TRANSPORTER"/>
    <property type="match status" value="1"/>
</dbReference>
<feature type="transmembrane region" description="Helical" evidence="6">
    <location>
        <begin position="327"/>
        <end position="352"/>
    </location>
</feature>
<feature type="transmembrane region" description="Helical" evidence="6">
    <location>
        <begin position="20"/>
        <end position="39"/>
    </location>
</feature>
<dbReference type="Proteomes" id="UP000288711">
    <property type="component" value="Unassembled WGS sequence"/>
</dbReference>
<dbReference type="Proteomes" id="UP000004474">
    <property type="component" value="Unassembled WGS sequence"/>
</dbReference>
<dbReference type="EMBL" id="ALWX01000044">
    <property type="protein sequence ID" value="EKA60909.1"/>
    <property type="molecule type" value="Genomic_DNA"/>
</dbReference>
<name>K1DX04_9MICO</name>
<feature type="transmembrane region" description="Helical" evidence="6">
    <location>
        <begin position="183"/>
        <end position="208"/>
    </location>
</feature>
<feature type="transmembrane region" description="Helical" evidence="6">
    <location>
        <begin position="51"/>
        <end position="72"/>
    </location>
</feature>
<dbReference type="CDD" id="cd10334">
    <property type="entry name" value="SLC6sbd_u1"/>
    <property type="match status" value="1"/>
</dbReference>
<feature type="transmembrane region" description="Helical" evidence="6">
    <location>
        <begin position="93"/>
        <end position="116"/>
    </location>
</feature>
<comment type="caution">
    <text evidence="7">The sequence shown here is derived from an EMBL/GenBank/DDBJ whole genome shotgun (WGS) entry which is preliminary data.</text>
</comment>
<keyword evidence="3 6" id="KW-0812">Transmembrane</keyword>
<evidence type="ECO:0000256" key="6">
    <source>
        <dbReference type="SAM" id="Phobius"/>
    </source>
</evidence>
<dbReference type="SUPFAM" id="SSF161070">
    <property type="entry name" value="SNF-like"/>
    <property type="match status" value="1"/>
</dbReference>
<evidence type="ECO:0000313" key="9">
    <source>
        <dbReference type="Proteomes" id="UP000004474"/>
    </source>
</evidence>
<gene>
    <name evidence="7" type="ORF">B277_10389</name>
    <name evidence="8" type="ORF">CWN80_04935</name>
</gene>
<feature type="transmembrane region" description="Helical" evidence="6">
    <location>
        <begin position="475"/>
        <end position="494"/>
    </location>
</feature>